<proteinExistence type="predicted"/>
<evidence type="ECO:0000313" key="3">
    <source>
        <dbReference type="Proteomes" id="UP001328107"/>
    </source>
</evidence>
<comment type="caution">
    <text evidence="2">The sequence shown here is derived from an EMBL/GenBank/DDBJ whole genome shotgun (WGS) entry which is preliminary data.</text>
</comment>
<dbReference type="AlphaFoldDB" id="A0AAN4Z8F5"/>
<dbReference type="EMBL" id="BTRK01000002">
    <property type="protein sequence ID" value="GMR36412.1"/>
    <property type="molecule type" value="Genomic_DNA"/>
</dbReference>
<dbReference type="Proteomes" id="UP001328107">
    <property type="component" value="Unassembled WGS sequence"/>
</dbReference>
<evidence type="ECO:0000256" key="1">
    <source>
        <dbReference type="SAM" id="Coils"/>
    </source>
</evidence>
<keyword evidence="3" id="KW-1185">Reference proteome</keyword>
<feature type="non-terminal residue" evidence="2">
    <location>
        <position position="1"/>
    </location>
</feature>
<evidence type="ECO:0000313" key="2">
    <source>
        <dbReference type="EMBL" id="GMR36412.1"/>
    </source>
</evidence>
<reference evidence="3" key="1">
    <citation type="submission" date="2022-10" db="EMBL/GenBank/DDBJ databases">
        <title>Genome assembly of Pristionchus species.</title>
        <authorList>
            <person name="Yoshida K."/>
            <person name="Sommer R.J."/>
        </authorList>
    </citation>
    <scope>NUCLEOTIDE SEQUENCE [LARGE SCALE GENOMIC DNA]</scope>
    <source>
        <strain evidence="3">RS5460</strain>
    </source>
</reference>
<sequence length="194" mass="22110">LCSLSGNIFSCYRAMNDSQMDAEDVLSIMQCVISDYLTPSAFADDHKLLIRTRSAFKQAIREEKKIRSSSEQEKLALEAEISHSKAKISEMKADCEWLKAELSSIEGENAKLEKEATGRKVYLQELKTELVARKIEQFKILKLNAERNLNIAINESQRLERKIEARRVGAFAFNDTQRLIFDNGNLRIQGVVSH</sequence>
<protein>
    <submittedName>
        <fullName evidence="2">Uncharacterized protein</fullName>
    </submittedName>
</protein>
<keyword evidence="1" id="KW-0175">Coiled coil</keyword>
<accession>A0AAN4Z8F5</accession>
<organism evidence="2 3">
    <name type="scientific">Pristionchus mayeri</name>
    <dbReference type="NCBI Taxonomy" id="1317129"/>
    <lineage>
        <taxon>Eukaryota</taxon>
        <taxon>Metazoa</taxon>
        <taxon>Ecdysozoa</taxon>
        <taxon>Nematoda</taxon>
        <taxon>Chromadorea</taxon>
        <taxon>Rhabditida</taxon>
        <taxon>Rhabditina</taxon>
        <taxon>Diplogasteromorpha</taxon>
        <taxon>Diplogasteroidea</taxon>
        <taxon>Neodiplogasteridae</taxon>
        <taxon>Pristionchus</taxon>
    </lineage>
</organism>
<feature type="coiled-coil region" evidence="1">
    <location>
        <begin position="60"/>
        <end position="162"/>
    </location>
</feature>
<gene>
    <name evidence="2" type="ORF">PMAYCL1PPCAC_06607</name>
</gene>
<name>A0AAN4Z8F5_9BILA</name>